<dbReference type="FunFam" id="3.90.70.10:FF:000022">
    <property type="entry name" value="Ubiquitin carboxyl-terminal hydrolase 24"/>
    <property type="match status" value="1"/>
</dbReference>
<protein>
    <submittedName>
        <fullName evidence="4">Ubiquitin carboxyl-terminal hydrolase</fullName>
    </submittedName>
</protein>
<dbReference type="PROSITE" id="PS00972">
    <property type="entry name" value="USP_1"/>
    <property type="match status" value="1"/>
</dbReference>
<dbReference type="PROSITE" id="PS00973">
    <property type="entry name" value="USP_2"/>
    <property type="match status" value="1"/>
</dbReference>
<feature type="compositionally biased region" description="Low complexity" evidence="2">
    <location>
        <begin position="163"/>
        <end position="181"/>
    </location>
</feature>
<keyword evidence="4" id="KW-0378">Hydrolase</keyword>
<dbReference type="InterPro" id="IPR018200">
    <property type="entry name" value="USP_CS"/>
</dbReference>
<dbReference type="InterPro" id="IPR001394">
    <property type="entry name" value="Peptidase_C19_UCH"/>
</dbReference>
<sequence length="2145" mass="255845">MELILQSSIDPDVDLSFINYEIISNSLKIIIKGCLNIQDDWRNSLKEYEQIKKWLKTTLLLSNNYTISQQITDSIITISRSTQSIDEIPLRKFFYDLIFGLFSTFEIESTKSDHYFNLLIELIDLCFQSEDSKDFDPLFIKIINKIQNSKIIEKWENNEENNFDSNQNENNKIKNNNNNDSNESYDGGCQFIDYTLIGYMKVLTVLLKNKPIFTMEYLDESLLLLGEIFWNCLYKFPKMKDIANNQFLNAFPKCKSKKSRGIAHDLLIELVKSNEILFQQLIELLNDQISKIKIHNTWYYSPQDNIRSKLNYPGLRNLGSTCYMNSLLQQMFMIPEFRVGILKTKINEKKENLFYQLQQLLVNYLFSKKKFVNTEHFVENIKDFEGNKLNPRIQQDVDEFFNGLFDKLGEQLKKEGKGDFLYDLFGGKLVNQIIGIEEEVKSERYENFFAISLDLTENKNLEDSLKKYITGEKLVGENQYHSEELGRKINAMKRVCIDTLPKNLILHIKRFKYNLTTFERFKVNDVCEFPMILDMYKYTKRGILEAESQSKMHKIIENERKNKQKMQKSQIHNRNNNEGIVKEKVNGKEGEKKNKKENEKQKEKEIIKEKQKNIRIQKEEKLDIKNKLKNHDHTKKDIDQICGKENFTKVKKKKKYFRGNDDLNDEDCFNYELTGIIIHSGTCHGGHYYSFIKERNNLNKEGRRWLKFDDTNVSLFNISKLKEECFGGEIIRTESDFYGQKKVIAEPIQKSAYMLIYQRVDTLKKKINHNVINISKYLNEYKHLNNIIQTTFKENLKFLFKQQLFNINYFTFFQNFIESNFLIDSENNQLIYLSFELALNFLNLILFRSKMKEEIKNWIPIFKKCFYKNKACIELFLNKFTCEKKNWLTELYYNCPNKQLWDIILPIIIEAILIIIKDENEIKKINYDLALIQNKHKKFKNIYHGIYNLANFTKQYLAITNELKVQSKLDFQSISIKILDHLSSIVDTKNYETSDLSNYFSMMITLIKSNHLIRRFLIQNNFISKLLDLFLESKSPLKKESIHNNNNNNNCNNNNNNNNNSDLINQNSNFNLKNNFFSNGFDNSWERVSQLNNAQNQLNSFKDYKKNQFLQLFPTMYELLQYCWVKDDKFFEGGREKIDQQNELIKKYENKMVNNNLKLKKNTNKIEQANQEMSKFEEKKKQIKNRKSIIQEIQSNGLFDNELYIKLLQLQEKKQNLKLSSLSIENQLNNLWHKSFSLQEENQQFKEKIDSLKESVLDWEGDLKNTHSYNELPDTIHANVKSKFLKPLYLSDLDSLMLLRTKFWKFAIREELNTEFLGKILLHCCWNNKILFNEIVNEIMKKIENVHYTNLGKNFTILSKLLQINDPQRDEKLKYLMNKFCSVLKMNITDNTYLEVSVQFLREQIKTNINLKDWLFDNQKNWVCDLLINNNSDLVRTQTTNLIKDLLPKFEKIYKKNDNKLTGENGSGNEEEIEGVKGEERKEKVKGEEKENIIIKKNRNNKSFEIDIFNIYKDEIMFLLKYLSNINLELKQQLQNFKNFNQVPADFFKYTEYFNLLIYLMKNEQLITLFENYFEDFFQVLISISKKNITFDLNLKSALELWQKCLEFENLNTIDLVVNSKEKINDILSIKFEMTNNQLYKYTNINCIKNYIEILIKCIHRSEDFTNVFKNSNTFKFLITNFGVNQKIFPKYGKLLMELFTKFTEEKEYRNQFYKQSVDIQSFINSPENGIHFLNLILKDKKDFIEFSKNGYHDQLSQFIIYYLDKIENIKQIMINEERKIHKRKKKCQIIENIFTILLKITDWFNFEKSQEVELPEIQLWKSKRRLFQELILFIQKYSFEYSQLSLLILRFLNSNFQNYFKFDDEWIFAKTFSIINHEHHVYYSYKISNDYQTNQSNSYTVMNLQNSMHHLLNIDLYLDFIEAIILKLIESKNVKVQFSMVSCLSLMICLNLINEGYFNRYAAILIKKIPNLPKNEKNKYNEKYLIHLYVSLFNHILEKGKQLLFQKLTPRLSLKISYYSDIIYDNFVLILLKDIVNPVLPLKKLMITKSLIILTFIFESEIWKDFLDNDIQKFSYTLTSSKLSYDEFQNIPRIIKLYDLMCTVLLNKEQDMSSNQIILQIQNILSITDNQLIGKKIKEDRKEK</sequence>
<dbReference type="Proteomes" id="UP001146793">
    <property type="component" value="Unassembled WGS sequence"/>
</dbReference>
<feature type="compositionally biased region" description="Low complexity" evidence="2">
    <location>
        <begin position="1044"/>
        <end position="1065"/>
    </location>
</feature>
<dbReference type="InterPro" id="IPR050164">
    <property type="entry name" value="Peptidase_C19"/>
</dbReference>
<gene>
    <name evidence="4" type="ORF">M0812_10279</name>
</gene>
<name>A0AAV7ZTK8_9EUKA</name>
<feature type="region of interest" description="Disordered" evidence="2">
    <location>
        <begin position="1461"/>
        <end position="1481"/>
    </location>
</feature>
<dbReference type="PANTHER" id="PTHR24006:SF827">
    <property type="entry name" value="UBIQUITIN CARBOXYL-TERMINAL HYDROLASE 34"/>
    <property type="match status" value="1"/>
</dbReference>
<evidence type="ECO:0000259" key="3">
    <source>
        <dbReference type="PROSITE" id="PS50235"/>
    </source>
</evidence>
<feature type="compositionally biased region" description="Polar residues" evidence="2">
    <location>
        <begin position="567"/>
        <end position="577"/>
    </location>
</feature>
<accession>A0AAV7ZTK8</accession>
<organism evidence="4 5">
    <name type="scientific">Anaeramoeba flamelloides</name>
    <dbReference type="NCBI Taxonomy" id="1746091"/>
    <lineage>
        <taxon>Eukaryota</taxon>
        <taxon>Metamonada</taxon>
        <taxon>Anaeramoebidae</taxon>
        <taxon>Anaeramoeba</taxon>
    </lineage>
</organism>
<feature type="region of interest" description="Disordered" evidence="2">
    <location>
        <begin position="561"/>
        <end position="605"/>
    </location>
</feature>
<feature type="coiled-coil region" evidence="1">
    <location>
        <begin position="1131"/>
        <end position="1262"/>
    </location>
</feature>
<dbReference type="GO" id="GO:0005634">
    <property type="term" value="C:nucleus"/>
    <property type="evidence" value="ECO:0007669"/>
    <property type="project" value="TreeGrafter"/>
</dbReference>
<dbReference type="GO" id="GO:0004843">
    <property type="term" value="F:cysteine-type deubiquitinase activity"/>
    <property type="evidence" value="ECO:0007669"/>
    <property type="project" value="InterPro"/>
</dbReference>
<dbReference type="InterPro" id="IPR028889">
    <property type="entry name" value="USP"/>
</dbReference>
<feature type="compositionally biased region" description="Basic and acidic residues" evidence="2">
    <location>
        <begin position="580"/>
        <end position="605"/>
    </location>
</feature>
<proteinExistence type="predicted"/>
<evidence type="ECO:0000256" key="1">
    <source>
        <dbReference type="SAM" id="Coils"/>
    </source>
</evidence>
<dbReference type="GO" id="GO:0005829">
    <property type="term" value="C:cytosol"/>
    <property type="evidence" value="ECO:0007669"/>
    <property type="project" value="TreeGrafter"/>
</dbReference>
<dbReference type="EMBL" id="JANTQA010000023">
    <property type="protein sequence ID" value="KAJ3444426.1"/>
    <property type="molecule type" value="Genomic_DNA"/>
</dbReference>
<reference evidence="4" key="1">
    <citation type="submission" date="2022-08" db="EMBL/GenBank/DDBJ databases">
        <title>Novel sulphate-reducing endosymbionts in the free-living metamonad Anaeramoeba.</title>
        <authorList>
            <person name="Jerlstrom-Hultqvist J."/>
            <person name="Cepicka I."/>
            <person name="Gallot-Lavallee L."/>
            <person name="Salas-Leiva D."/>
            <person name="Curtis B.A."/>
            <person name="Zahonova K."/>
            <person name="Pipaliya S."/>
            <person name="Dacks J."/>
            <person name="Roger A.J."/>
        </authorList>
    </citation>
    <scope>NUCLEOTIDE SEQUENCE</scope>
    <source>
        <strain evidence="4">Busselton2</strain>
    </source>
</reference>
<dbReference type="InterPro" id="IPR038765">
    <property type="entry name" value="Papain-like_cys_pep_sf"/>
</dbReference>
<evidence type="ECO:0000313" key="4">
    <source>
        <dbReference type="EMBL" id="KAJ3444426.1"/>
    </source>
</evidence>
<evidence type="ECO:0000256" key="2">
    <source>
        <dbReference type="SAM" id="MobiDB-lite"/>
    </source>
</evidence>
<dbReference type="Pfam" id="PF00443">
    <property type="entry name" value="UCH"/>
    <property type="match status" value="1"/>
</dbReference>
<comment type="caution">
    <text evidence="4">The sequence shown here is derived from an EMBL/GenBank/DDBJ whole genome shotgun (WGS) entry which is preliminary data.</text>
</comment>
<feature type="region of interest" description="Disordered" evidence="2">
    <location>
        <begin position="161"/>
        <end position="181"/>
    </location>
</feature>
<keyword evidence="1" id="KW-0175">Coiled coil</keyword>
<feature type="region of interest" description="Disordered" evidence="2">
    <location>
        <begin position="1041"/>
        <end position="1065"/>
    </location>
</feature>
<dbReference type="PANTHER" id="PTHR24006">
    <property type="entry name" value="UBIQUITIN CARBOXYL-TERMINAL HYDROLASE"/>
    <property type="match status" value="1"/>
</dbReference>
<dbReference type="GO" id="GO:0016579">
    <property type="term" value="P:protein deubiquitination"/>
    <property type="evidence" value="ECO:0007669"/>
    <property type="project" value="InterPro"/>
</dbReference>
<feature type="domain" description="USP" evidence="3">
    <location>
        <begin position="313"/>
        <end position="760"/>
    </location>
</feature>
<dbReference type="Gene3D" id="3.90.70.10">
    <property type="entry name" value="Cysteine proteinases"/>
    <property type="match status" value="1"/>
</dbReference>
<dbReference type="SUPFAM" id="SSF54001">
    <property type="entry name" value="Cysteine proteinases"/>
    <property type="match status" value="1"/>
</dbReference>
<evidence type="ECO:0000313" key="5">
    <source>
        <dbReference type="Proteomes" id="UP001146793"/>
    </source>
</evidence>
<dbReference type="PROSITE" id="PS50235">
    <property type="entry name" value="USP_3"/>
    <property type="match status" value="1"/>
</dbReference>